<dbReference type="NCBIfam" id="TIGR01484">
    <property type="entry name" value="HAD-SF-IIB"/>
    <property type="match status" value="1"/>
</dbReference>
<evidence type="ECO:0000256" key="3">
    <source>
        <dbReference type="ARBA" id="ARBA00009736"/>
    </source>
</evidence>
<dbReference type="GO" id="GO:0005829">
    <property type="term" value="C:cytosol"/>
    <property type="evidence" value="ECO:0007669"/>
    <property type="project" value="TreeGrafter"/>
</dbReference>
<reference evidence="14" key="1">
    <citation type="submission" date="2023-02" db="EMBL/GenBank/DDBJ databases">
        <title>Mating type loci evolution in Malassezia.</title>
        <authorList>
            <person name="Coelho M.A."/>
        </authorList>
    </citation>
    <scope>NUCLEOTIDE SEQUENCE</scope>
    <source>
        <strain evidence="14">CBS 14136</strain>
    </source>
</reference>
<feature type="active site" description="Proton donor/acceptor" evidence="10">
    <location>
        <position position="20"/>
    </location>
</feature>
<keyword evidence="6 13" id="KW-0963">Cytoplasm</keyword>
<dbReference type="SFLD" id="SFLDS00003">
    <property type="entry name" value="Haloacid_Dehalogenase"/>
    <property type="match status" value="1"/>
</dbReference>
<feature type="binding site" evidence="11">
    <location>
        <position position="144"/>
    </location>
    <ligand>
        <name>alpha-D-mannose 1-phosphate</name>
        <dbReference type="ChEBI" id="CHEBI:58409"/>
    </ligand>
</feature>
<dbReference type="CDD" id="cd02585">
    <property type="entry name" value="HAD_PMM"/>
    <property type="match status" value="1"/>
</dbReference>
<accession>A0AAF0JD72</accession>
<evidence type="ECO:0000256" key="6">
    <source>
        <dbReference type="ARBA" id="ARBA00022490"/>
    </source>
</evidence>
<dbReference type="GO" id="GO:0006013">
    <property type="term" value="P:mannose metabolic process"/>
    <property type="evidence" value="ECO:0007669"/>
    <property type="project" value="TreeGrafter"/>
</dbReference>
<feature type="binding site" evidence="12">
    <location>
        <position position="225"/>
    </location>
    <ligand>
        <name>Mg(2+)</name>
        <dbReference type="ChEBI" id="CHEBI:18420"/>
        <label>1</label>
    </ligand>
</feature>
<feature type="active site" description="Nucleophile" evidence="10">
    <location>
        <position position="18"/>
    </location>
</feature>
<dbReference type="GO" id="GO:0009298">
    <property type="term" value="P:GDP-mannose biosynthetic process"/>
    <property type="evidence" value="ECO:0007669"/>
    <property type="project" value="InterPro"/>
</dbReference>
<feature type="binding site" evidence="11">
    <location>
        <position position="27"/>
    </location>
    <ligand>
        <name>alpha-D-mannose 1-phosphate</name>
        <dbReference type="ChEBI" id="CHEBI:58409"/>
    </ligand>
</feature>
<evidence type="ECO:0000256" key="8">
    <source>
        <dbReference type="ARBA" id="ARBA00022842"/>
    </source>
</evidence>
<sequence length="266" mass="30408">MVLPLSQRKNPGVICLFDVDGTLTPARQSVSPKMLQVLKELRDHTATGFVGGSDLQKIREQLQLPGAENFLNDFDYGFAENGLTAYRMGEELPSESFINWLGEEKYKKFIKFCLAYISKLEIPVMRGTFIEFRRGMVNVSPIGRNATVKERIEFQDYDREHHIRRDFVNVLKKEFPDYGLTYSIGGQISFDVFPAGWDKTFALQNLKEKEDVLPGGYKEIHFFGDKTFEGGNDYEIFSHPSVIGHTVTSPEDTIQQLNQLFLQKTS</sequence>
<evidence type="ECO:0000256" key="10">
    <source>
        <dbReference type="PIRSR" id="PIRSR605002-1"/>
    </source>
</evidence>
<evidence type="ECO:0000313" key="15">
    <source>
        <dbReference type="Proteomes" id="UP001214628"/>
    </source>
</evidence>
<comment type="pathway">
    <text evidence="2 13">Nucleotide-sugar biosynthesis; GDP-alpha-D-mannose biosynthesis; alpha-D-mannose 1-phosphate from D-fructose 6-phosphate: step 2/2.</text>
</comment>
<dbReference type="SFLD" id="SFLDG01140">
    <property type="entry name" value="C2.B:_Phosphomannomutase_and_P"/>
    <property type="match status" value="1"/>
</dbReference>
<comment type="similarity">
    <text evidence="3 13">Belongs to the eukaryotic PMM family.</text>
</comment>
<dbReference type="InterPro" id="IPR043169">
    <property type="entry name" value="PMM_cap"/>
</dbReference>
<evidence type="ECO:0000256" key="1">
    <source>
        <dbReference type="ARBA" id="ARBA00004496"/>
    </source>
</evidence>
<feature type="binding site" evidence="11">
    <location>
        <position position="191"/>
    </location>
    <ligand>
        <name>alpha-D-mannose 1-phosphate</name>
        <dbReference type="ChEBI" id="CHEBI:58409"/>
    </ligand>
</feature>
<keyword evidence="9 13" id="KW-0413">Isomerase</keyword>
<evidence type="ECO:0000256" key="5">
    <source>
        <dbReference type="ARBA" id="ARBA00012730"/>
    </source>
</evidence>
<protein>
    <recommendedName>
        <fullName evidence="5 13">Phosphomannomutase</fullName>
        <ecNumber evidence="5 13">5.4.2.8</ecNumber>
    </recommendedName>
</protein>
<dbReference type="Pfam" id="PF03332">
    <property type="entry name" value="PMM"/>
    <property type="match status" value="1"/>
</dbReference>
<comment type="subcellular location">
    <subcellularLocation>
        <location evidence="1 13">Cytoplasm</location>
    </subcellularLocation>
</comment>
<dbReference type="GO" id="GO:0004615">
    <property type="term" value="F:phosphomannomutase activity"/>
    <property type="evidence" value="ECO:0007669"/>
    <property type="project" value="UniProtKB-EC"/>
</dbReference>
<keyword evidence="15" id="KW-1185">Reference proteome</keyword>
<dbReference type="GO" id="GO:0046872">
    <property type="term" value="F:metal ion binding"/>
    <property type="evidence" value="ECO:0007669"/>
    <property type="project" value="UniProtKB-KW"/>
</dbReference>
<evidence type="ECO:0000256" key="9">
    <source>
        <dbReference type="ARBA" id="ARBA00023235"/>
    </source>
</evidence>
<dbReference type="SUPFAM" id="SSF56784">
    <property type="entry name" value="HAD-like"/>
    <property type="match status" value="1"/>
</dbReference>
<dbReference type="AlphaFoldDB" id="A0AAF0JD72"/>
<gene>
    <name evidence="14" type="primary">PMM1</name>
    <name evidence="14" type="ORF">MPSI1_001320</name>
</gene>
<comment type="subunit">
    <text evidence="4 13">Homodimer.</text>
</comment>
<dbReference type="PANTHER" id="PTHR10466:SF0">
    <property type="entry name" value="PHOSPHOMANNOMUTASE"/>
    <property type="match status" value="1"/>
</dbReference>
<evidence type="ECO:0000256" key="13">
    <source>
        <dbReference type="RuleBase" id="RU361118"/>
    </source>
</evidence>
<dbReference type="Proteomes" id="UP001214628">
    <property type="component" value="Chromosome 1"/>
</dbReference>
<comment type="cofactor">
    <cofactor evidence="12">
        <name>Mg(2+)</name>
        <dbReference type="ChEBI" id="CHEBI:18420"/>
    </cofactor>
</comment>
<evidence type="ECO:0000256" key="7">
    <source>
        <dbReference type="ARBA" id="ARBA00022723"/>
    </source>
</evidence>
<comment type="function">
    <text evidence="13">Involved in the synthesis of the GDP-mannose and dolichol-phosphate-mannose required for a number of critical mannosyl transfer reactions.</text>
</comment>
<evidence type="ECO:0000256" key="12">
    <source>
        <dbReference type="PIRSR" id="PIRSR605002-3"/>
    </source>
</evidence>
<dbReference type="EMBL" id="CP118375">
    <property type="protein sequence ID" value="WFD42672.1"/>
    <property type="molecule type" value="Genomic_DNA"/>
</dbReference>
<evidence type="ECO:0000256" key="4">
    <source>
        <dbReference type="ARBA" id="ARBA00011738"/>
    </source>
</evidence>
<dbReference type="GO" id="GO:0006487">
    <property type="term" value="P:protein N-linked glycosylation"/>
    <property type="evidence" value="ECO:0007669"/>
    <property type="project" value="TreeGrafter"/>
</dbReference>
<dbReference type="InterPro" id="IPR036412">
    <property type="entry name" value="HAD-like_sf"/>
</dbReference>
<feature type="binding site" evidence="11">
    <location>
        <position position="133"/>
    </location>
    <ligand>
        <name>alpha-D-mannose 1-phosphate</name>
        <dbReference type="ChEBI" id="CHEBI:58409"/>
    </ligand>
</feature>
<dbReference type="InterPro" id="IPR023214">
    <property type="entry name" value="HAD_sf"/>
</dbReference>
<feature type="binding site" evidence="11">
    <location>
        <position position="151"/>
    </location>
    <ligand>
        <name>alpha-D-mannose 1-phosphate</name>
        <dbReference type="ChEBI" id="CHEBI:58409"/>
    </ligand>
</feature>
<keyword evidence="7 12" id="KW-0479">Metal-binding</keyword>
<keyword evidence="8 12" id="KW-0460">Magnesium</keyword>
<proteinExistence type="inferred from homology"/>
<dbReference type="SFLD" id="SFLDF00445">
    <property type="entry name" value="alpha-phosphomannomutase"/>
    <property type="match status" value="1"/>
</dbReference>
<dbReference type="Gene3D" id="3.40.50.1000">
    <property type="entry name" value="HAD superfamily/HAD-like"/>
    <property type="match status" value="1"/>
</dbReference>
<evidence type="ECO:0000256" key="11">
    <source>
        <dbReference type="PIRSR" id="PIRSR605002-2"/>
    </source>
</evidence>
<feature type="binding site" evidence="12">
    <location>
        <position position="20"/>
    </location>
    <ligand>
        <name>Mg(2+)</name>
        <dbReference type="ChEBI" id="CHEBI:18420"/>
        <label>1</label>
    </ligand>
</feature>
<dbReference type="InterPro" id="IPR006379">
    <property type="entry name" value="HAD-SF_hydro_IIB"/>
</dbReference>
<feature type="binding site" evidence="12">
    <location>
        <position position="237"/>
    </location>
    <ligand>
        <name>Mg(2+)</name>
        <dbReference type="ChEBI" id="CHEBI:18420"/>
        <label>1</label>
    </ligand>
</feature>
<dbReference type="SFLD" id="SFLDG01143">
    <property type="entry name" value="C2.B.3:_Phosphomannomutase_Lik"/>
    <property type="match status" value="1"/>
</dbReference>
<evidence type="ECO:0000256" key="2">
    <source>
        <dbReference type="ARBA" id="ARBA00004699"/>
    </source>
</evidence>
<feature type="binding site" evidence="11">
    <location>
        <position position="189"/>
    </location>
    <ligand>
        <name>alpha-D-mannose 1-phosphate</name>
        <dbReference type="ChEBI" id="CHEBI:58409"/>
    </ligand>
</feature>
<dbReference type="InterPro" id="IPR005002">
    <property type="entry name" value="PMM"/>
</dbReference>
<organism evidence="14 15">
    <name type="scientific">Malassezia psittaci</name>
    <dbReference type="NCBI Taxonomy" id="1821823"/>
    <lineage>
        <taxon>Eukaryota</taxon>
        <taxon>Fungi</taxon>
        <taxon>Dikarya</taxon>
        <taxon>Basidiomycota</taxon>
        <taxon>Ustilaginomycotina</taxon>
        <taxon>Malasseziomycetes</taxon>
        <taxon>Malasseziales</taxon>
        <taxon>Malasseziaceae</taxon>
        <taxon>Malassezia</taxon>
    </lineage>
</organism>
<name>A0AAF0JD72_9BASI</name>
<comment type="catalytic activity">
    <reaction evidence="13">
        <text>alpha-D-mannose 1-phosphate = D-mannose 6-phosphate</text>
        <dbReference type="Rhea" id="RHEA:11140"/>
        <dbReference type="ChEBI" id="CHEBI:58409"/>
        <dbReference type="ChEBI" id="CHEBI:58735"/>
        <dbReference type="EC" id="5.4.2.8"/>
    </reaction>
</comment>
<feature type="binding site" evidence="12">
    <location>
        <position position="18"/>
    </location>
    <ligand>
        <name>Mg(2+)</name>
        <dbReference type="ChEBI" id="CHEBI:18420"/>
        <label>1</label>
    </ligand>
</feature>
<dbReference type="Gene3D" id="3.30.1240.20">
    <property type="match status" value="1"/>
</dbReference>
<evidence type="ECO:0000313" key="14">
    <source>
        <dbReference type="EMBL" id="WFD42672.1"/>
    </source>
</evidence>
<dbReference type="PANTHER" id="PTHR10466">
    <property type="entry name" value="PHOSPHOMANNOMUTASE"/>
    <property type="match status" value="1"/>
</dbReference>
<dbReference type="EC" id="5.4.2.8" evidence="5 13"/>
<dbReference type="FunFam" id="3.30.1240.20:FF:000001">
    <property type="entry name" value="Phosphomannomutase"/>
    <property type="match status" value="1"/>
</dbReference>